<evidence type="ECO:0000313" key="9">
    <source>
        <dbReference type="EMBL" id="QDX31020.1"/>
    </source>
</evidence>
<comment type="similarity">
    <text evidence="2">Belongs to the major facilitator superfamily.</text>
</comment>
<feature type="transmembrane region" description="Helical" evidence="7">
    <location>
        <begin position="18"/>
        <end position="38"/>
    </location>
</feature>
<dbReference type="PANTHER" id="PTHR23514">
    <property type="entry name" value="BYPASS OF STOP CODON PROTEIN 6"/>
    <property type="match status" value="1"/>
</dbReference>
<dbReference type="InterPro" id="IPR020846">
    <property type="entry name" value="MFS_dom"/>
</dbReference>
<proteinExistence type="inferred from homology"/>
<dbReference type="AlphaFoldDB" id="A0A5B8IGT0"/>
<organism evidence="9 10">
    <name type="scientific">Dickeya poaceiphila</name>
    <dbReference type="NCBI Taxonomy" id="568768"/>
    <lineage>
        <taxon>Bacteria</taxon>
        <taxon>Pseudomonadati</taxon>
        <taxon>Pseudomonadota</taxon>
        <taxon>Gammaproteobacteria</taxon>
        <taxon>Enterobacterales</taxon>
        <taxon>Pectobacteriaceae</taxon>
        <taxon>Dickeya</taxon>
    </lineage>
</organism>
<reference evidence="9 10" key="1">
    <citation type="journal article" date="2019" name="Environ. Microbiol.">
        <title>The phytopathogenic nature of Dickeya aquatica 174/2 and the dynamic early evolution of Dickeya pathogenicity.</title>
        <authorList>
            <person name="Duprey A."/>
            <person name="Taib N."/>
            <person name="Leonard S."/>
            <person name="Garin T."/>
            <person name="Flandrois J.P."/>
            <person name="Nasser W."/>
            <person name="Brochier-Armanet C."/>
            <person name="Reverchon S."/>
        </authorList>
    </citation>
    <scope>NUCLEOTIDE SEQUENCE [LARGE SCALE GENOMIC DNA]</scope>
    <source>
        <strain evidence="9 10">NCPPB 569</strain>
    </source>
</reference>
<feature type="domain" description="Major facilitator superfamily (MFS) profile" evidence="8">
    <location>
        <begin position="16"/>
        <end position="389"/>
    </location>
</feature>
<evidence type="ECO:0000313" key="10">
    <source>
        <dbReference type="Proteomes" id="UP000320591"/>
    </source>
</evidence>
<dbReference type="GO" id="GO:0022857">
    <property type="term" value="F:transmembrane transporter activity"/>
    <property type="evidence" value="ECO:0007669"/>
    <property type="project" value="InterPro"/>
</dbReference>
<dbReference type="Proteomes" id="UP000320591">
    <property type="component" value="Chromosome"/>
</dbReference>
<feature type="transmembrane region" description="Helical" evidence="7">
    <location>
        <begin position="82"/>
        <end position="101"/>
    </location>
</feature>
<evidence type="ECO:0000256" key="3">
    <source>
        <dbReference type="ARBA" id="ARBA00022448"/>
    </source>
</evidence>
<evidence type="ECO:0000256" key="7">
    <source>
        <dbReference type="SAM" id="Phobius"/>
    </source>
</evidence>
<feature type="transmembrane region" description="Helical" evidence="7">
    <location>
        <begin position="338"/>
        <end position="358"/>
    </location>
</feature>
<dbReference type="Pfam" id="PF07690">
    <property type="entry name" value="MFS_1"/>
    <property type="match status" value="1"/>
</dbReference>
<dbReference type="PANTHER" id="PTHR23514:SF3">
    <property type="entry name" value="BYPASS OF STOP CODON PROTEIN 6"/>
    <property type="match status" value="1"/>
</dbReference>
<feature type="transmembrane region" description="Helical" evidence="7">
    <location>
        <begin position="213"/>
        <end position="236"/>
    </location>
</feature>
<accession>A0A5B8IGT0</accession>
<dbReference type="Gene3D" id="1.20.1250.20">
    <property type="entry name" value="MFS general substrate transporter like domains"/>
    <property type="match status" value="2"/>
</dbReference>
<dbReference type="InterPro" id="IPR011701">
    <property type="entry name" value="MFS"/>
</dbReference>
<gene>
    <name evidence="9" type="ORF">Dpoa569_0002980</name>
</gene>
<feature type="transmembrane region" description="Helical" evidence="7">
    <location>
        <begin position="166"/>
        <end position="186"/>
    </location>
</feature>
<dbReference type="InterPro" id="IPR036259">
    <property type="entry name" value="MFS_trans_sf"/>
</dbReference>
<evidence type="ECO:0000256" key="5">
    <source>
        <dbReference type="ARBA" id="ARBA00022989"/>
    </source>
</evidence>
<keyword evidence="5 7" id="KW-1133">Transmembrane helix</keyword>
<keyword evidence="6 7" id="KW-0472">Membrane</keyword>
<feature type="transmembrane region" description="Helical" evidence="7">
    <location>
        <begin position="136"/>
        <end position="160"/>
    </location>
</feature>
<feature type="transmembrane region" description="Helical" evidence="7">
    <location>
        <begin position="305"/>
        <end position="326"/>
    </location>
</feature>
<feature type="transmembrane region" description="Helical" evidence="7">
    <location>
        <begin position="248"/>
        <end position="269"/>
    </location>
</feature>
<dbReference type="RefSeq" id="WP_042868930.1">
    <property type="nucleotide sequence ID" value="NZ_CM001975.1"/>
</dbReference>
<evidence type="ECO:0000256" key="2">
    <source>
        <dbReference type="ARBA" id="ARBA00008335"/>
    </source>
</evidence>
<keyword evidence="3" id="KW-0813">Transport</keyword>
<comment type="subcellular location">
    <subcellularLocation>
        <location evidence="1">Endomembrane system</location>
        <topology evidence="1">Multi-pass membrane protein</topology>
    </subcellularLocation>
</comment>
<evidence type="ECO:0000256" key="1">
    <source>
        <dbReference type="ARBA" id="ARBA00004127"/>
    </source>
</evidence>
<dbReference type="InterPro" id="IPR051788">
    <property type="entry name" value="MFS_Transporter"/>
</dbReference>
<feature type="transmembrane region" description="Helical" evidence="7">
    <location>
        <begin position="364"/>
        <end position="386"/>
    </location>
</feature>
<dbReference type="GO" id="GO:0012505">
    <property type="term" value="C:endomembrane system"/>
    <property type="evidence" value="ECO:0007669"/>
    <property type="project" value="UniProtKB-SubCell"/>
</dbReference>
<dbReference type="STRING" id="568768.GCA_000406125_00870"/>
<dbReference type="GO" id="GO:0016020">
    <property type="term" value="C:membrane"/>
    <property type="evidence" value="ECO:0007669"/>
    <property type="project" value="TreeGrafter"/>
</dbReference>
<feature type="transmembrane region" description="Helical" evidence="7">
    <location>
        <begin position="281"/>
        <end position="299"/>
    </location>
</feature>
<evidence type="ECO:0000256" key="6">
    <source>
        <dbReference type="ARBA" id="ARBA00023136"/>
    </source>
</evidence>
<feature type="transmembrane region" description="Helical" evidence="7">
    <location>
        <begin position="50"/>
        <end position="70"/>
    </location>
</feature>
<keyword evidence="10" id="KW-1185">Reference proteome</keyword>
<protein>
    <submittedName>
        <fullName evidence="9">MFS transporter</fullName>
    </submittedName>
</protein>
<sequence length="395" mass="42096">MAEQSLEKSRFKRDHYTLYLYIMSVVCGIHQAILGSITPFLRDELTMSKVIIGWHFSLYAIGMFVSGFIITHVASKASPKKILLSSSWAVAVTVAVFALPLGIAGNLILSLVLGLSGGAMQIAIQEALARHHTENSGIAITEGCIFSAIGVFIGPLVIGYSVESGAGWRIAMFLPLIALLPLLCVIPQNIPTTPPRATITPHTSGANITRLPLVAYLMFGMIFLGIAAEWGIGFWGAQFLEEQLSLSAANSVAMMAVFFGGTIAGRIVVSRLLVRYNIQAILLWTIILSGMSMLLLWLVPDITAAVIGLTVAGACLGNFFPLILSIATWQPPELLSKISAGATQSVGLALLLAPLFLGKLGEDIGLIPAMGALIVIPPVMLIVDVISRRLSKHQG</sequence>
<name>A0A5B8IGT0_9GAMM</name>
<dbReference type="SUPFAM" id="SSF103473">
    <property type="entry name" value="MFS general substrate transporter"/>
    <property type="match status" value="1"/>
</dbReference>
<evidence type="ECO:0000259" key="8">
    <source>
        <dbReference type="PROSITE" id="PS50850"/>
    </source>
</evidence>
<dbReference type="EMBL" id="CP042220">
    <property type="protein sequence ID" value="QDX31020.1"/>
    <property type="molecule type" value="Genomic_DNA"/>
</dbReference>
<dbReference type="PROSITE" id="PS50850">
    <property type="entry name" value="MFS"/>
    <property type="match status" value="1"/>
</dbReference>
<keyword evidence="4 7" id="KW-0812">Transmembrane</keyword>
<dbReference type="OrthoDB" id="9134628at2"/>
<evidence type="ECO:0000256" key="4">
    <source>
        <dbReference type="ARBA" id="ARBA00022692"/>
    </source>
</evidence>
<dbReference type="KEGG" id="dic:Dpoa569_0002980"/>